<evidence type="ECO:0000313" key="2">
    <source>
        <dbReference type="Proteomes" id="UP000199600"/>
    </source>
</evidence>
<evidence type="ECO:0008006" key="3">
    <source>
        <dbReference type="Google" id="ProtNLM"/>
    </source>
</evidence>
<dbReference type="Pfam" id="PF18918">
    <property type="entry name" value="DUF5669"/>
    <property type="match status" value="1"/>
</dbReference>
<dbReference type="InterPro" id="IPR013468">
    <property type="entry name" value="CHP02647"/>
</dbReference>
<reference evidence="1 2" key="1">
    <citation type="submission" date="2016-06" db="EMBL/GenBank/DDBJ databases">
        <authorList>
            <person name="Kjaerup R.B."/>
            <person name="Dalgaard T.S."/>
            <person name="Juul-Madsen H.R."/>
        </authorList>
    </citation>
    <scope>NUCLEOTIDE SEQUENCE [LARGE SCALE GENOMIC DNA]</scope>
    <source>
        <strain evidence="1">2</strain>
    </source>
</reference>
<dbReference type="NCBIfam" id="TIGR02647">
    <property type="entry name" value="DNA"/>
    <property type="match status" value="1"/>
</dbReference>
<organism evidence="1 2">
    <name type="scientific">Candidatus Propionivibrio aalborgensis</name>
    <dbReference type="NCBI Taxonomy" id="1860101"/>
    <lineage>
        <taxon>Bacteria</taxon>
        <taxon>Pseudomonadati</taxon>
        <taxon>Pseudomonadota</taxon>
        <taxon>Betaproteobacteria</taxon>
        <taxon>Rhodocyclales</taxon>
        <taxon>Rhodocyclaceae</taxon>
        <taxon>Propionivibrio</taxon>
    </lineage>
</organism>
<gene>
    <name evidence="1" type="ORF">PROAA_420033</name>
</gene>
<accession>A0A1A8Y078</accession>
<proteinExistence type="predicted"/>
<dbReference type="Proteomes" id="UP000199600">
    <property type="component" value="Unassembled WGS sequence"/>
</dbReference>
<protein>
    <recommendedName>
        <fullName evidence="3">TIGR02647 family protein</fullName>
    </recommendedName>
</protein>
<dbReference type="EMBL" id="FLQY01000343">
    <property type="protein sequence ID" value="SBT10357.1"/>
    <property type="molecule type" value="Genomic_DNA"/>
</dbReference>
<sequence>MPYTSDLVHELNTLIRFDLETGLQGIKVHKTADKQVIAAVRRLHAKGLVTQADGGYLTSLGREAAEFAQTVLGILTAGVAASISAHEPIPEG</sequence>
<keyword evidence="2" id="KW-1185">Reference proteome</keyword>
<dbReference type="RefSeq" id="WP_186411946.1">
    <property type="nucleotide sequence ID" value="NZ_FLQY01000343.1"/>
</dbReference>
<dbReference type="AlphaFoldDB" id="A0A1A8Y078"/>
<evidence type="ECO:0000313" key="1">
    <source>
        <dbReference type="EMBL" id="SBT10357.1"/>
    </source>
</evidence>
<name>A0A1A8Y078_9RHOO</name>